<evidence type="ECO:0000313" key="11">
    <source>
        <dbReference type="EMBL" id="MET6998760.1"/>
    </source>
</evidence>
<evidence type="ECO:0000256" key="3">
    <source>
        <dbReference type="ARBA" id="ARBA00022692"/>
    </source>
</evidence>
<comment type="caution">
    <text evidence="11">The sequence shown here is derived from an EMBL/GenBank/DDBJ whole genome shotgun (WGS) entry which is preliminary data.</text>
</comment>
<proteinExistence type="inferred from homology"/>
<feature type="transmembrane region" description="Helical" evidence="10">
    <location>
        <begin position="354"/>
        <end position="373"/>
    </location>
</feature>
<feature type="transmembrane region" description="Helical" evidence="10">
    <location>
        <begin position="21"/>
        <end position="40"/>
    </location>
</feature>
<dbReference type="InterPro" id="IPR051050">
    <property type="entry name" value="Lipid_II_flippase_MurJ/MviN"/>
</dbReference>
<gene>
    <name evidence="11" type="ORF">ABR189_15360</name>
</gene>
<keyword evidence="7 10" id="KW-0472">Membrane</keyword>
<accession>A0ABV2T6U8</accession>
<feature type="transmembrane region" description="Helical" evidence="10">
    <location>
        <begin position="467"/>
        <end position="491"/>
    </location>
</feature>
<dbReference type="PANTHER" id="PTHR47019:SF1">
    <property type="entry name" value="LIPID II FLIPPASE MURJ"/>
    <property type="match status" value="1"/>
</dbReference>
<feature type="transmembrane region" description="Helical" evidence="10">
    <location>
        <begin position="46"/>
        <end position="71"/>
    </location>
</feature>
<feature type="transmembrane region" description="Helical" evidence="10">
    <location>
        <begin position="406"/>
        <end position="427"/>
    </location>
</feature>
<feature type="transmembrane region" description="Helical" evidence="10">
    <location>
        <begin position="439"/>
        <end position="461"/>
    </location>
</feature>
<dbReference type="PRINTS" id="PR01806">
    <property type="entry name" value="VIRFACTRMVIN"/>
</dbReference>
<keyword evidence="3 10" id="KW-0812">Transmembrane</keyword>
<keyword evidence="4" id="KW-0133">Cell shape</keyword>
<evidence type="ECO:0000256" key="4">
    <source>
        <dbReference type="ARBA" id="ARBA00022960"/>
    </source>
</evidence>
<dbReference type="Proteomes" id="UP001549749">
    <property type="component" value="Unassembled WGS sequence"/>
</dbReference>
<evidence type="ECO:0000256" key="6">
    <source>
        <dbReference type="ARBA" id="ARBA00022989"/>
    </source>
</evidence>
<evidence type="ECO:0000256" key="2">
    <source>
        <dbReference type="ARBA" id="ARBA00022475"/>
    </source>
</evidence>
<comment type="similarity">
    <text evidence="9">Belongs to the MurJ/MviN family.</text>
</comment>
<evidence type="ECO:0000256" key="1">
    <source>
        <dbReference type="ARBA" id="ARBA00004651"/>
    </source>
</evidence>
<evidence type="ECO:0000256" key="7">
    <source>
        <dbReference type="ARBA" id="ARBA00023136"/>
    </source>
</evidence>
<keyword evidence="2" id="KW-1003">Cell membrane</keyword>
<reference evidence="11 12" key="1">
    <citation type="submission" date="2024-06" db="EMBL/GenBank/DDBJ databases">
        <title>Chitinophaga defluvii sp. nov., isolated from municipal sewage.</title>
        <authorList>
            <person name="Zhang L."/>
        </authorList>
    </citation>
    <scope>NUCLEOTIDE SEQUENCE [LARGE SCALE GENOMIC DNA]</scope>
    <source>
        <strain evidence="11 12">H8</strain>
    </source>
</reference>
<organism evidence="11 12">
    <name type="scientific">Chitinophaga defluvii</name>
    <dbReference type="NCBI Taxonomy" id="3163343"/>
    <lineage>
        <taxon>Bacteria</taxon>
        <taxon>Pseudomonadati</taxon>
        <taxon>Bacteroidota</taxon>
        <taxon>Chitinophagia</taxon>
        <taxon>Chitinophagales</taxon>
        <taxon>Chitinophagaceae</taxon>
        <taxon>Chitinophaga</taxon>
    </lineage>
</organism>
<feature type="transmembrane region" description="Helical" evidence="10">
    <location>
        <begin position="311"/>
        <end position="334"/>
    </location>
</feature>
<dbReference type="PANTHER" id="PTHR47019">
    <property type="entry name" value="LIPID II FLIPPASE MURJ"/>
    <property type="match status" value="1"/>
</dbReference>
<feature type="transmembrane region" description="Helical" evidence="10">
    <location>
        <begin position="132"/>
        <end position="154"/>
    </location>
</feature>
<keyword evidence="12" id="KW-1185">Reference proteome</keyword>
<protein>
    <submittedName>
        <fullName evidence="11">Lipid II flippase MurJ</fullName>
    </submittedName>
</protein>
<dbReference type="RefSeq" id="WP_354661400.1">
    <property type="nucleotide sequence ID" value="NZ_JBEXAC010000002.1"/>
</dbReference>
<dbReference type="EMBL" id="JBEXAC010000002">
    <property type="protein sequence ID" value="MET6998760.1"/>
    <property type="molecule type" value="Genomic_DNA"/>
</dbReference>
<evidence type="ECO:0000313" key="12">
    <source>
        <dbReference type="Proteomes" id="UP001549749"/>
    </source>
</evidence>
<evidence type="ECO:0000256" key="5">
    <source>
        <dbReference type="ARBA" id="ARBA00022984"/>
    </source>
</evidence>
<keyword evidence="5" id="KW-0573">Peptidoglycan synthesis</keyword>
<comment type="subcellular location">
    <subcellularLocation>
        <location evidence="1">Cell membrane</location>
        <topology evidence="1">Multi-pass membrane protein</topology>
    </subcellularLocation>
</comment>
<feature type="transmembrane region" description="Helical" evidence="10">
    <location>
        <begin position="380"/>
        <end position="400"/>
    </location>
</feature>
<comment type="function">
    <text evidence="8">Involved in peptidoglycan biosynthesis. Transports lipid-linked peptidoglycan precursors from the inner to the outer leaflet of the cytoplasmic membrane.</text>
</comment>
<name>A0ABV2T6U8_9BACT</name>
<evidence type="ECO:0000256" key="9">
    <source>
        <dbReference type="ARBA" id="ARBA00061532"/>
    </source>
</evidence>
<feature type="transmembrane region" description="Helical" evidence="10">
    <location>
        <begin position="161"/>
        <end position="180"/>
    </location>
</feature>
<keyword evidence="6 10" id="KW-1133">Transmembrane helix</keyword>
<feature type="transmembrane region" description="Helical" evidence="10">
    <location>
        <begin position="91"/>
        <end position="112"/>
    </location>
</feature>
<sequence length="513" mass="58859">MILLRVESYKRGILISSALNVISKLFTFGYTVVIAYYFGTQVKTDIYFYVISTFTFLALFFTAIDSSVLIVKAMEYREKVSKEMAMKFLNFFLYFFSLICLVISFIIISFPIEIFSAFSRFELKLLSENRTVVLLSVPFFFLTVINTFLTDILFSYKFFTIPSIAGLINSIFILLFIILFHKSLDISSVLLGTIFANLLNLVLLCYLMKKQLGWSFKYEKTKIEKEVWKNIFFAQCGNLATTLATYFPLFLLSGFNAGVIAALNYGKRIADLPTTFITSQFSTVVNIKFNESYSKGNLEELNNSYIRTIKLLLFIITPLASISFIFSEEMISILYSRGAFDSKAISVTADFFKYFVIMLPFVCMDAISARLYATTQTIKYSFIYQIIGNVLRIVLIYGGLKQYGYIGYPLAMLSVSILSIFIFYIYTLKLFPFIEYKRVLRYLLGIILFNLAISIGVKFATSLFSNWYVILGIGITLYFFLLLLLNHIFLINSDIKNFILNLLLINKDGANKS</sequence>
<evidence type="ECO:0000256" key="8">
    <source>
        <dbReference type="ARBA" id="ARBA00060041"/>
    </source>
</evidence>
<feature type="transmembrane region" description="Helical" evidence="10">
    <location>
        <begin position="186"/>
        <end position="207"/>
    </location>
</feature>
<evidence type="ECO:0000256" key="10">
    <source>
        <dbReference type="SAM" id="Phobius"/>
    </source>
</evidence>
<dbReference type="Pfam" id="PF03023">
    <property type="entry name" value="MurJ"/>
    <property type="match status" value="1"/>
</dbReference>
<dbReference type="InterPro" id="IPR004268">
    <property type="entry name" value="MurJ"/>
</dbReference>